<comment type="caution">
    <text evidence="9">The sequence shown here is derived from an EMBL/GenBank/DDBJ whole genome shotgun (WGS) entry which is preliminary data.</text>
</comment>
<evidence type="ECO:0000256" key="4">
    <source>
        <dbReference type="ARBA" id="ARBA00022692"/>
    </source>
</evidence>
<evidence type="ECO:0000313" key="12">
    <source>
        <dbReference type="Proteomes" id="UP000442469"/>
    </source>
</evidence>
<proteinExistence type="inferred from homology"/>
<feature type="domain" description="ABC transmembrane type-1" evidence="8">
    <location>
        <begin position="69"/>
        <end position="258"/>
    </location>
</feature>
<name>A0A090ZEB2_PAEMA</name>
<dbReference type="Pfam" id="PF00528">
    <property type="entry name" value="BPD_transp_1"/>
    <property type="match status" value="1"/>
</dbReference>
<evidence type="ECO:0000256" key="6">
    <source>
        <dbReference type="ARBA" id="ARBA00023136"/>
    </source>
</evidence>
<dbReference type="Gene3D" id="1.10.3720.10">
    <property type="entry name" value="MetI-like"/>
    <property type="match status" value="1"/>
</dbReference>
<dbReference type="PROSITE" id="PS50928">
    <property type="entry name" value="ABC_TM1"/>
    <property type="match status" value="1"/>
</dbReference>
<dbReference type="Proteomes" id="UP000442469">
    <property type="component" value="Unassembled WGS sequence"/>
</dbReference>
<dbReference type="EMBL" id="WNZZ01000005">
    <property type="protein sequence ID" value="MUG22729.1"/>
    <property type="molecule type" value="Genomic_DNA"/>
</dbReference>
<evidence type="ECO:0000256" key="5">
    <source>
        <dbReference type="ARBA" id="ARBA00022989"/>
    </source>
</evidence>
<keyword evidence="11" id="KW-1185">Reference proteome</keyword>
<sequence>MIKSRWEQAAVTLVLAAGGLAMALPFIWMLLSSFKTESEALAVPPTLFPKTFSFQSYIGLFERLDFGVYLTNTLIVVLFSMLGLLLDTMAGYAFAKFRFRGNRALFVLVLATMMIPGQVKMIPMYIIVSEMNLTNTMAGIVIPGLASAFNIFLVRQFMSTIPDELLEAARLDGAGEFRIFATMILALSKSVLAVQAIFTFIGAWNSFLWPLIVANDDALFTLSVGMSLLKGQYSTDFALQMAGSAFMVIPVLIVYTVFQRYIIQGFNLSGLK</sequence>
<dbReference type="CDD" id="cd06261">
    <property type="entry name" value="TM_PBP2"/>
    <property type="match status" value="1"/>
</dbReference>
<feature type="transmembrane region" description="Helical" evidence="7">
    <location>
        <begin position="104"/>
        <end position="128"/>
    </location>
</feature>
<feature type="transmembrane region" description="Helical" evidence="7">
    <location>
        <begin position="140"/>
        <end position="158"/>
    </location>
</feature>
<keyword evidence="6 7" id="KW-0472">Membrane</keyword>
<keyword evidence="4 7" id="KW-0812">Transmembrane</keyword>
<dbReference type="RefSeq" id="WP_036621851.1">
    <property type="nucleotide sequence ID" value="NZ_CP086393.1"/>
</dbReference>
<evidence type="ECO:0000313" key="9">
    <source>
        <dbReference type="EMBL" id="KFN09639.1"/>
    </source>
</evidence>
<dbReference type="HOGENOM" id="CLU_016047_1_1_9"/>
<evidence type="ECO:0000313" key="11">
    <source>
        <dbReference type="Proteomes" id="UP000029278"/>
    </source>
</evidence>
<reference evidence="9 11" key="1">
    <citation type="submission" date="2014-04" db="EMBL/GenBank/DDBJ databases">
        <authorList>
            <person name="Bishop-Lilly K.A."/>
            <person name="Broomall S.M."/>
            <person name="Chain P.S."/>
            <person name="Chertkov O."/>
            <person name="Coyne S.R."/>
            <person name="Daligault H.E."/>
            <person name="Davenport K.W."/>
            <person name="Erkkila T."/>
            <person name="Frey K.G."/>
            <person name="Gibbons H.S."/>
            <person name="Gu W."/>
            <person name="Jaissle J."/>
            <person name="Johnson S.L."/>
            <person name="Koroleva G.I."/>
            <person name="Ladner J.T."/>
            <person name="Lo C.-C."/>
            <person name="Minogue T.D."/>
            <person name="Munk C."/>
            <person name="Palacios G.F."/>
            <person name="Redden C.L."/>
            <person name="Rosenzweig C.N."/>
            <person name="Scholz M.B."/>
            <person name="Teshima H."/>
            <person name="Xu Y."/>
        </authorList>
    </citation>
    <scope>NUCLEOTIDE SEQUENCE [LARGE SCALE GENOMIC DNA]</scope>
    <source>
        <strain evidence="9 11">8244</strain>
    </source>
</reference>
<protein>
    <submittedName>
        <fullName evidence="10">ABC transporter permease subunit</fullName>
    </submittedName>
    <submittedName>
        <fullName evidence="9">Binding--dependent transport system inner membrane component family protein</fullName>
    </submittedName>
</protein>
<evidence type="ECO:0000256" key="3">
    <source>
        <dbReference type="ARBA" id="ARBA00022475"/>
    </source>
</evidence>
<dbReference type="GO" id="GO:0055085">
    <property type="term" value="P:transmembrane transport"/>
    <property type="evidence" value="ECO:0007669"/>
    <property type="project" value="InterPro"/>
</dbReference>
<reference evidence="10 12" key="2">
    <citation type="submission" date="2019-11" db="EMBL/GenBank/DDBJ databases">
        <title>Draft genome sequences of five Paenibacillus species of dairy origin.</title>
        <authorList>
            <person name="Olajide A.M."/>
            <person name="Chen S."/>
            <person name="Lapointe G."/>
        </authorList>
    </citation>
    <scope>NUCLEOTIDE SEQUENCE [LARGE SCALE GENOMIC DNA]</scope>
    <source>
        <strain evidence="10 12">3CT49</strain>
    </source>
</reference>
<dbReference type="PANTHER" id="PTHR43744:SF12">
    <property type="entry name" value="ABC TRANSPORTER PERMEASE PROTEIN MG189-RELATED"/>
    <property type="match status" value="1"/>
</dbReference>
<dbReference type="EMBL" id="JMQA01000022">
    <property type="protein sequence ID" value="KFN09639.1"/>
    <property type="molecule type" value="Genomic_DNA"/>
</dbReference>
<keyword evidence="5 7" id="KW-1133">Transmembrane helix</keyword>
<keyword evidence="2 7" id="KW-0813">Transport</keyword>
<feature type="transmembrane region" description="Helical" evidence="7">
    <location>
        <begin position="66"/>
        <end position="92"/>
    </location>
</feature>
<comment type="subcellular location">
    <subcellularLocation>
        <location evidence="1 7">Cell membrane</location>
        <topology evidence="1 7">Multi-pass membrane protein</topology>
    </subcellularLocation>
</comment>
<evidence type="ECO:0000256" key="7">
    <source>
        <dbReference type="RuleBase" id="RU363032"/>
    </source>
</evidence>
<accession>A0A090ZEB2</accession>
<evidence type="ECO:0000313" key="10">
    <source>
        <dbReference type="EMBL" id="MUG22729.1"/>
    </source>
</evidence>
<feature type="transmembrane region" description="Helical" evidence="7">
    <location>
        <begin position="241"/>
        <end position="263"/>
    </location>
</feature>
<evidence type="ECO:0000256" key="1">
    <source>
        <dbReference type="ARBA" id="ARBA00004651"/>
    </source>
</evidence>
<dbReference type="InterPro" id="IPR000515">
    <property type="entry name" value="MetI-like"/>
</dbReference>
<dbReference type="AlphaFoldDB" id="A0A090ZEB2"/>
<keyword evidence="3" id="KW-1003">Cell membrane</keyword>
<dbReference type="PANTHER" id="PTHR43744">
    <property type="entry name" value="ABC TRANSPORTER PERMEASE PROTEIN MG189-RELATED-RELATED"/>
    <property type="match status" value="1"/>
</dbReference>
<dbReference type="GO" id="GO:0005886">
    <property type="term" value="C:plasma membrane"/>
    <property type="evidence" value="ECO:0007669"/>
    <property type="project" value="UniProtKB-SubCell"/>
</dbReference>
<comment type="similarity">
    <text evidence="7">Belongs to the binding-protein-dependent transport system permease family.</text>
</comment>
<dbReference type="SUPFAM" id="SSF161098">
    <property type="entry name" value="MetI-like"/>
    <property type="match status" value="1"/>
</dbReference>
<dbReference type="OrthoDB" id="9771544at2"/>
<dbReference type="Proteomes" id="UP000029278">
    <property type="component" value="Unassembled WGS sequence"/>
</dbReference>
<dbReference type="PATRIC" id="fig|44252.3.peg.2240"/>
<evidence type="ECO:0000259" key="8">
    <source>
        <dbReference type="PROSITE" id="PS50928"/>
    </source>
</evidence>
<dbReference type="GeneID" id="77006453"/>
<dbReference type="STRING" id="44252.DJ90_3111"/>
<dbReference type="InterPro" id="IPR035906">
    <property type="entry name" value="MetI-like_sf"/>
</dbReference>
<gene>
    <name evidence="9" type="ORF">DJ90_3111</name>
    <name evidence="10" type="ORF">GNQ08_09930</name>
</gene>
<organism evidence="9 11">
    <name type="scientific">Paenibacillus macerans</name>
    <name type="common">Bacillus macerans</name>
    <dbReference type="NCBI Taxonomy" id="44252"/>
    <lineage>
        <taxon>Bacteria</taxon>
        <taxon>Bacillati</taxon>
        <taxon>Bacillota</taxon>
        <taxon>Bacilli</taxon>
        <taxon>Bacillales</taxon>
        <taxon>Paenibacillaceae</taxon>
        <taxon>Paenibacillus</taxon>
    </lineage>
</organism>
<evidence type="ECO:0000256" key="2">
    <source>
        <dbReference type="ARBA" id="ARBA00022448"/>
    </source>
</evidence>